<proteinExistence type="predicted"/>
<keyword evidence="4" id="KW-1185">Reference proteome</keyword>
<feature type="transmembrane region" description="Helical" evidence="2">
    <location>
        <begin position="105"/>
        <end position="127"/>
    </location>
</feature>
<protein>
    <submittedName>
        <fullName evidence="3">Uncharacterized protein</fullName>
    </submittedName>
</protein>
<comment type="caution">
    <text evidence="3">The sequence shown here is derived from an EMBL/GenBank/DDBJ whole genome shotgun (WGS) entry which is preliminary data.</text>
</comment>
<dbReference type="EMBL" id="BSDI01000004">
    <property type="protein sequence ID" value="GLH95855.1"/>
    <property type="molecule type" value="Genomic_DNA"/>
</dbReference>
<keyword evidence="2" id="KW-0472">Membrane</keyword>
<evidence type="ECO:0000256" key="1">
    <source>
        <dbReference type="SAM" id="MobiDB-lite"/>
    </source>
</evidence>
<dbReference type="Proteomes" id="UP001144280">
    <property type="component" value="Unassembled WGS sequence"/>
</dbReference>
<name>A0ABQ5QNK9_9ACTN</name>
<accession>A0ABQ5QNK9</accession>
<feature type="transmembrane region" description="Helical" evidence="2">
    <location>
        <begin position="133"/>
        <end position="151"/>
    </location>
</feature>
<feature type="transmembrane region" description="Helical" evidence="2">
    <location>
        <begin position="67"/>
        <end position="93"/>
    </location>
</feature>
<organism evidence="3 4">
    <name type="scientific">Phytohabitans aurantiacus</name>
    <dbReference type="NCBI Taxonomy" id="3016789"/>
    <lineage>
        <taxon>Bacteria</taxon>
        <taxon>Bacillati</taxon>
        <taxon>Actinomycetota</taxon>
        <taxon>Actinomycetes</taxon>
        <taxon>Micromonosporales</taxon>
        <taxon>Micromonosporaceae</taxon>
    </lineage>
</organism>
<gene>
    <name evidence="3" type="ORF">Pa4123_11270</name>
</gene>
<sequence length="314" mass="31135">MPSSHAAYPGAVRAEPSPTPVRPASPPAPSEEAAPGAPVLAVLALVWLAAMMWSAHRVIVSGEGTLAITSAALALPSVISAGIVAGAGVSLAVAHLLRRGGTVRFVAALGAGLLTGLGAALAVVSSYGGGEASAILAGTVAAAITVGGAVAGVRARSVVGAVVTAGLVVFAVGLVLDNFKDNLISLYGAGDDASSRLSAAGWAALTIAVISGVVAGLVAYFYLRWTRRRAGAQALRWPAYAIAGAGPGLALMVAEVIVRTLGSRVLSLAGEVSEADGTVQRMLDESRVNYALVVLFVGAISAIVAFGRSLPSAK</sequence>
<feature type="transmembrane region" description="Helical" evidence="2">
    <location>
        <begin position="235"/>
        <end position="258"/>
    </location>
</feature>
<keyword evidence="2" id="KW-0812">Transmembrane</keyword>
<keyword evidence="2" id="KW-1133">Transmembrane helix</keyword>
<evidence type="ECO:0000313" key="3">
    <source>
        <dbReference type="EMBL" id="GLH95855.1"/>
    </source>
</evidence>
<evidence type="ECO:0000256" key="2">
    <source>
        <dbReference type="SAM" id="Phobius"/>
    </source>
</evidence>
<feature type="transmembrane region" description="Helical" evidence="2">
    <location>
        <begin position="37"/>
        <end position="55"/>
    </location>
</feature>
<feature type="transmembrane region" description="Helical" evidence="2">
    <location>
        <begin position="199"/>
        <end position="223"/>
    </location>
</feature>
<reference evidence="3" key="1">
    <citation type="submission" date="2022-12" db="EMBL/GenBank/DDBJ databases">
        <title>New Phytohabitans aurantiacus sp. RD004123 nov., an actinomycete isolated from soil.</title>
        <authorList>
            <person name="Triningsih D.W."/>
            <person name="Harunari E."/>
            <person name="Igarashi Y."/>
        </authorList>
    </citation>
    <scope>NUCLEOTIDE SEQUENCE</scope>
    <source>
        <strain evidence="3">RD004123</strain>
    </source>
</reference>
<feature type="transmembrane region" description="Helical" evidence="2">
    <location>
        <begin position="158"/>
        <end position="179"/>
    </location>
</feature>
<evidence type="ECO:0000313" key="4">
    <source>
        <dbReference type="Proteomes" id="UP001144280"/>
    </source>
</evidence>
<feature type="compositionally biased region" description="Pro residues" evidence="1">
    <location>
        <begin position="17"/>
        <end position="29"/>
    </location>
</feature>
<feature type="transmembrane region" description="Helical" evidence="2">
    <location>
        <begin position="288"/>
        <end position="307"/>
    </location>
</feature>
<feature type="region of interest" description="Disordered" evidence="1">
    <location>
        <begin position="1"/>
        <end position="34"/>
    </location>
</feature>